<evidence type="ECO:0000313" key="11">
    <source>
        <dbReference type="Proteomes" id="UP001222800"/>
    </source>
</evidence>
<dbReference type="InterPro" id="IPR010930">
    <property type="entry name" value="Flg_bb/hook_C_dom"/>
</dbReference>
<keyword evidence="10" id="KW-0966">Cell projection</keyword>
<dbReference type="PRINTS" id="PR01005">
    <property type="entry name" value="FLGHOOKAP1"/>
</dbReference>
<keyword evidence="10" id="KW-0282">Flagellum</keyword>
<evidence type="ECO:0000256" key="3">
    <source>
        <dbReference type="ARBA" id="ARBA00009677"/>
    </source>
</evidence>
<dbReference type="Pfam" id="PF06429">
    <property type="entry name" value="Flg_bbr_C"/>
    <property type="match status" value="1"/>
</dbReference>
<dbReference type="SUPFAM" id="SSF64518">
    <property type="entry name" value="Phase 1 flagellin"/>
    <property type="match status" value="1"/>
</dbReference>
<evidence type="ECO:0000256" key="6">
    <source>
        <dbReference type="ARBA" id="ARBA00023143"/>
    </source>
</evidence>
<reference evidence="10 11" key="1">
    <citation type="submission" date="2023-03" db="EMBL/GenBank/DDBJ databases">
        <title>Complete genome sequence of Tepidibacter sp. SWIR-1, isolated from a deep-sea hydrothermal vent.</title>
        <authorList>
            <person name="Li X."/>
        </authorList>
    </citation>
    <scope>NUCLEOTIDE SEQUENCE [LARGE SCALE GENOMIC DNA]</scope>
    <source>
        <strain evidence="10 11">SWIR-1</strain>
    </source>
</reference>
<evidence type="ECO:0000256" key="2">
    <source>
        <dbReference type="ARBA" id="ARBA00004613"/>
    </source>
</evidence>
<evidence type="ECO:0000313" key="10">
    <source>
        <dbReference type="EMBL" id="WFD10042.1"/>
    </source>
</evidence>
<feature type="domain" description="Flagellar basal body rod protein N-terminal" evidence="7">
    <location>
        <begin position="7"/>
        <end position="36"/>
    </location>
</feature>
<dbReference type="Pfam" id="PF22638">
    <property type="entry name" value="FlgK_D1"/>
    <property type="match status" value="1"/>
</dbReference>
<feature type="domain" description="Flagellar hook-associated protein FlgK helical" evidence="9">
    <location>
        <begin position="96"/>
        <end position="348"/>
    </location>
</feature>
<gene>
    <name evidence="10" type="primary">flgK</name>
    <name evidence="10" type="ORF">P4S50_16950</name>
</gene>
<dbReference type="PANTHER" id="PTHR30033">
    <property type="entry name" value="FLAGELLAR HOOK-ASSOCIATED PROTEIN 1"/>
    <property type="match status" value="1"/>
</dbReference>
<dbReference type="Pfam" id="PF00460">
    <property type="entry name" value="Flg_bb_rod"/>
    <property type="match status" value="1"/>
</dbReference>
<sequence>MSSFFGLNIAKSGLFAAQKSLNTVSHNIANANTRGYSRQRIELSASNPLSSPGGSGMIGTGVDSKHVTQIRDEFLDVKFRSENTVYGQWDFRNKSLEEIEAIMNEPGDSGIRKVMDDFFSSFEELSKDASSVTTRTVVRERAIAFTNSMNQMQSQFEKMIKDTDASIESTVNQINGYANDIARLNEQIYQAEMGGSNANDLRDQRNVLLDDLSKIVDVEINEVSQGSDNLSKKMIVAINGQPLVSHNKVDRIVMQKQPHKYKDELGIEFDVREIGFESGSPINTDNINGALKAQIDMRDNINDVDGAKGIPYYMKKLDEFVNRFAAELDVQHFAGYGLDSAGTGNLFFKDRDISKDTSDSSLFTLNEKLGPNQIHDPSIFTKLEGTKMDLSKNLSGISADTNIIVNINGTKYEISKDKLDDLDGNQNEAAVKSLIEGAIATDGSGELLGNVADINITDGKMTITPKTSGSTLPTITINGESCDIVKEAIGMDSSPTSIKDYIQKQKEAGKTESEAIKQWEDTYKGYTLAADDEGNWYEVEKLTAKDIQISSKIENDVDYIAVAKKHNDDGQGIAGDNSNIKAIGDLRHDDSMFTWGSPDDFVKSLVSNLGVEAQEAERMVNNQGVLVTQIENTRQSISGVSMDEEMSNMIKFQQSYNACARMITAVDEMIDVIVNRMGKVGL</sequence>
<dbReference type="RefSeq" id="WP_277732019.1">
    <property type="nucleotide sequence ID" value="NZ_CP120733.1"/>
</dbReference>
<evidence type="ECO:0000256" key="5">
    <source>
        <dbReference type="ARBA" id="ARBA00022525"/>
    </source>
</evidence>
<keyword evidence="11" id="KW-1185">Reference proteome</keyword>
<proteinExistence type="inferred from homology"/>
<name>A0ABY8EAT4_9FIRM</name>
<comment type="similarity">
    <text evidence="3">Belongs to the flagella basal body rod proteins family.</text>
</comment>
<evidence type="ECO:0000259" key="8">
    <source>
        <dbReference type="Pfam" id="PF06429"/>
    </source>
</evidence>
<dbReference type="InterPro" id="IPR001444">
    <property type="entry name" value="Flag_bb_rod_N"/>
</dbReference>
<dbReference type="InterPro" id="IPR002371">
    <property type="entry name" value="FlgK"/>
</dbReference>
<dbReference type="PANTHER" id="PTHR30033:SF1">
    <property type="entry name" value="FLAGELLAR HOOK-ASSOCIATED PROTEIN 1"/>
    <property type="match status" value="1"/>
</dbReference>
<feature type="domain" description="Flagellar basal-body/hook protein C-terminal" evidence="8">
    <location>
        <begin position="636"/>
        <end position="675"/>
    </location>
</feature>
<keyword evidence="6" id="KW-0975">Bacterial flagellum</keyword>
<dbReference type="EMBL" id="CP120733">
    <property type="protein sequence ID" value="WFD10042.1"/>
    <property type="molecule type" value="Genomic_DNA"/>
</dbReference>
<evidence type="ECO:0000259" key="7">
    <source>
        <dbReference type="Pfam" id="PF00460"/>
    </source>
</evidence>
<evidence type="ECO:0000256" key="1">
    <source>
        <dbReference type="ARBA" id="ARBA00004365"/>
    </source>
</evidence>
<comment type="subcellular location">
    <subcellularLocation>
        <location evidence="1">Bacterial flagellum</location>
    </subcellularLocation>
    <subcellularLocation>
        <location evidence="2">Secreted</location>
    </subcellularLocation>
</comment>
<accession>A0ABY8EAT4</accession>
<dbReference type="Proteomes" id="UP001222800">
    <property type="component" value="Chromosome"/>
</dbReference>
<protein>
    <recommendedName>
        <fullName evidence="4">Flagellar hook-associated protein 1</fullName>
    </recommendedName>
</protein>
<organism evidence="10 11">
    <name type="scientific">Tepidibacter hydrothermalis</name>
    <dbReference type="NCBI Taxonomy" id="3036126"/>
    <lineage>
        <taxon>Bacteria</taxon>
        <taxon>Bacillati</taxon>
        <taxon>Bacillota</taxon>
        <taxon>Clostridia</taxon>
        <taxon>Peptostreptococcales</taxon>
        <taxon>Peptostreptococcaceae</taxon>
        <taxon>Tepidibacter</taxon>
    </lineage>
</organism>
<dbReference type="NCBIfam" id="TIGR02492">
    <property type="entry name" value="flgK_ends"/>
    <property type="match status" value="1"/>
</dbReference>
<keyword evidence="5" id="KW-0964">Secreted</keyword>
<evidence type="ECO:0000256" key="4">
    <source>
        <dbReference type="ARBA" id="ARBA00016244"/>
    </source>
</evidence>
<keyword evidence="10" id="KW-0969">Cilium</keyword>
<evidence type="ECO:0000259" key="9">
    <source>
        <dbReference type="Pfam" id="PF22638"/>
    </source>
</evidence>
<dbReference type="InterPro" id="IPR053927">
    <property type="entry name" value="FlgK_helical"/>
</dbReference>